<dbReference type="Proteomes" id="UP000675968">
    <property type="component" value="Unassembled WGS sequence"/>
</dbReference>
<gene>
    <name evidence="3" type="ORF">J4215_01630</name>
</gene>
<reference evidence="3" key="1">
    <citation type="submission" date="2021-03" db="EMBL/GenBank/DDBJ databases">
        <authorList>
            <person name="Jaffe A."/>
        </authorList>
    </citation>
    <scope>NUCLEOTIDE SEQUENCE</scope>
    <source>
        <strain evidence="3">RIFCSPLOWO2_01_FULL_AR10_48_17</strain>
    </source>
</reference>
<feature type="region of interest" description="Disordered" evidence="1">
    <location>
        <begin position="64"/>
        <end position="86"/>
    </location>
</feature>
<dbReference type="AlphaFoldDB" id="A0A8T4L1W7"/>
<evidence type="ECO:0000313" key="3">
    <source>
        <dbReference type="EMBL" id="MBS3061263.1"/>
    </source>
</evidence>
<organism evidence="3 4">
    <name type="scientific">Candidatus Iainarchaeum sp</name>
    <dbReference type="NCBI Taxonomy" id="3101447"/>
    <lineage>
        <taxon>Archaea</taxon>
        <taxon>Candidatus Iainarchaeota</taxon>
        <taxon>Candidatus Iainarchaeia</taxon>
        <taxon>Candidatus Iainarchaeales</taxon>
        <taxon>Candidatus Iainarchaeaceae</taxon>
        <taxon>Candidatus Iainarchaeum</taxon>
    </lineage>
</organism>
<evidence type="ECO:0000256" key="1">
    <source>
        <dbReference type="SAM" id="MobiDB-lite"/>
    </source>
</evidence>
<sequence>MYRIPYVDMASTDNSSTKLPWFLVVILAIALLSVVVYVLSDFSGNSNDNRGLPVRNQDNALKKFSDTNNDRIPVRPDDTPSQPSVPSGSIALFYRAYLGDVASRLPVSVQNTADGSGYVTNIRWETSHKGVVRFIPVVDRFDVMASTVSTSYSESTIYPMTQNGRLFTVTRRSTSTVLNEVDPKNASAISSTTFDATNLTVVGDKVYYRDRIVNDFYGRRSGGGALMVQSLGTASGSDLLSYGDADNEGDFFTAQNALLSVVTDYDSETASIRRHDLFTGKVSEELFSNVSSGTFFSGSDALYGYVKNGSVYTVKRFGLDGTAKSLIEVALDSDEKGLSIDEDSGKLLIVSYGSDYLLKSAQLYDVASNSTEEISIVSSSGLKSQEYAFVFLN</sequence>
<feature type="transmembrane region" description="Helical" evidence="2">
    <location>
        <begin position="21"/>
        <end position="40"/>
    </location>
</feature>
<dbReference type="EMBL" id="JAGVWC010000008">
    <property type="protein sequence ID" value="MBS3061263.1"/>
    <property type="molecule type" value="Genomic_DNA"/>
</dbReference>
<proteinExistence type="predicted"/>
<accession>A0A8T4L1W7</accession>
<reference evidence="3" key="2">
    <citation type="submission" date="2021-05" db="EMBL/GenBank/DDBJ databases">
        <title>Protein family content uncovers lineage relationships and bacterial pathway maintenance mechanisms in DPANN archaea.</title>
        <authorList>
            <person name="Castelle C.J."/>
            <person name="Meheust R."/>
            <person name="Jaffe A.L."/>
            <person name="Seitz K."/>
            <person name="Gong X."/>
            <person name="Baker B.J."/>
            <person name="Banfield J.F."/>
        </authorList>
    </citation>
    <scope>NUCLEOTIDE SEQUENCE</scope>
    <source>
        <strain evidence="3">RIFCSPLOWO2_01_FULL_AR10_48_17</strain>
    </source>
</reference>
<keyword evidence="2" id="KW-0472">Membrane</keyword>
<evidence type="ECO:0000256" key="2">
    <source>
        <dbReference type="SAM" id="Phobius"/>
    </source>
</evidence>
<keyword evidence="2" id="KW-1133">Transmembrane helix</keyword>
<name>A0A8T4L1W7_9ARCH</name>
<feature type="compositionally biased region" description="Basic and acidic residues" evidence="1">
    <location>
        <begin position="64"/>
        <end position="78"/>
    </location>
</feature>
<protein>
    <submittedName>
        <fullName evidence="3">Uncharacterized protein</fullName>
    </submittedName>
</protein>
<evidence type="ECO:0000313" key="4">
    <source>
        <dbReference type="Proteomes" id="UP000675968"/>
    </source>
</evidence>
<keyword evidence="2" id="KW-0812">Transmembrane</keyword>
<comment type="caution">
    <text evidence="3">The sequence shown here is derived from an EMBL/GenBank/DDBJ whole genome shotgun (WGS) entry which is preliminary data.</text>
</comment>